<evidence type="ECO:0000313" key="3">
    <source>
        <dbReference type="EMBL" id="CAG9082756.1"/>
    </source>
</evidence>
<dbReference type="AlphaFoldDB" id="A0A1I7RLP0"/>
<proteinExistence type="predicted"/>
<keyword evidence="5" id="KW-1185">Reference proteome</keyword>
<evidence type="ECO:0000256" key="1">
    <source>
        <dbReference type="SAM" id="MobiDB-lite"/>
    </source>
</evidence>
<organism evidence="4 6">
    <name type="scientific">Bursaphelenchus xylophilus</name>
    <name type="common">Pinewood nematode worm</name>
    <name type="synonym">Aphelenchoides xylophilus</name>
    <dbReference type="NCBI Taxonomy" id="6326"/>
    <lineage>
        <taxon>Eukaryota</taxon>
        <taxon>Metazoa</taxon>
        <taxon>Ecdysozoa</taxon>
        <taxon>Nematoda</taxon>
        <taxon>Chromadorea</taxon>
        <taxon>Rhabditida</taxon>
        <taxon>Tylenchina</taxon>
        <taxon>Tylenchomorpha</taxon>
        <taxon>Aphelenchoidea</taxon>
        <taxon>Aphelenchoididae</taxon>
        <taxon>Bursaphelenchus</taxon>
    </lineage>
</organism>
<dbReference type="Proteomes" id="UP000659654">
    <property type="component" value="Unassembled WGS sequence"/>
</dbReference>
<evidence type="ECO:0000313" key="4">
    <source>
        <dbReference type="Proteomes" id="UP000095284"/>
    </source>
</evidence>
<protein>
    <submittedName>
        <fullName evidence="2">(pine wood nematode) hypothetical protein</fullName>
    </submittedName>
</protein>
<sequence length="74" mass="8730">MERDQRRHEREIRDLQIPFASKLGMKEGEEKPSKRRSAIKPTEDGMPKMRAINSKWRLIRRNEKVEGEIGGEVL</sequence>
<evidence type="ECO:0000313" key="5">
    <source>
        <dbReference type="Proteomes" id="UP000659654"/>
    </source>
</evidence>
<dbReference type="WBParaSite" id="BXY_0162500.1">
    <property type="protein sequence ID" value="BXY_0162500.1"/>
    <property type="gene ID" value="BXY_0162500"/>
</dbReference>
<name>A0A1I7RLP0_BURXY</name>
<evidence type="ECO:0000313" key="2">
    <source>
        <dbReference type="EMBL" id="CAD5208752.1"/>
    </source>
</evidence>
<dbReference type="Proteomes" id="UP000582659">
    <property type="component" value="Unassembled WGS sequence"/>
</dbReference>
<reference evidence="3" key="2">
    <citation type="submission" date="2020-08" db="EMBL/GenBank/DDBJ databases">
        <authorList>
            <person name="Kikuchi T."/>
        </authorList>
    </citation>
    <scope>NUCLEOTIDE SEQUENCE</scope>
    <source>
        <strain evidence="2">Ka4C1</strain>
    </source>
</reference>
<feature type="region of interest" description="Disordered" evidence="1">
    <location>
        <begin position="24"/>
        <end position="48"/>
    </location>
</feature>
<evidence type="ECO:0000313" key="6">
    <source>
        <dbReference type="WBParaSite" id="BXY_0162500.1"/>
    </source>
</evidence>
<dbReference type="Proteomes" id="UP000095284">
    <property type="component" value="Unplaced"/>
</dbReference>
<accession>A0A1I7RLP0</accession>
<dbReference type="EMBL" id="CAJFCV020000001">
    <property type="protein sequence ID" value="CAG9082756.1"/>
    <property type="molecule type" value="Genomic_DNA"/>
</dbReference>
<dbReference type="EMBL" id="CAJFDI010000001">
    <property type="protein sequence ID" value="CAD5208752.1"/>
    <property type="molecule type" value="Genomic_DNA"/>
</dbReference>
<gene>
    <name evidence="2" type="ORF">BXYJ_LOCUS988</name>
</gene>
<reference evidence="6" key="1">
    <citation type="submission" date="2016-11" db="UniProtKB">
        <authorList>
            <consortium name="WormBaseParasite"/>
        </authorList>
    </citation>
    <scope>IDENTIFICATION</scope>
</reference>